<dbReference type="OrthoDB" id="539213at2759"/>
<sequence>MQELLDRGAQTEFPVGQAKLHTAIQVPARAGQAEVAKFLLPTVSDIDFSASESPSALYLAALSGSYETFKLLVDHGANVHLLSFDGFSHACCQPPGHCSPSLENGCSCRYFKLRRLQNTPKWRYHTVVEGLH</sequence>
<dbReference type="SUPFAM" id="SSF48403">
    <property type="entry name" value="Ankyrin repeat"/>
    <property type="match status" value="1"/>
</dbReference>
<gene>
    <name evidence="2" type="ORF">VHEMI01618</name>
</gene>
<evidence type="ECO:0000313" key="3">
    <source>
        <dbReference type="Proteomes" id="UP000039046"/>
    </source>
</evidence>
<dbReference type="EMBL" id="CDHN01000001">
    <property type="protein sequence ID" value="CEJ81496.1"/>
    <property type="molecule type" value="Genomic_DNA"/>
</dbReference>
<evidence type="ECO:0000256" key="1">
    <source>
        <dbReference type="PROSITE-ProRule" id="PRU00023"/>
    </source>
</evidence>
<feature type="repeat" description="ANK" evidence="1">
    <location>
        <begin position="52"/>
        <end position="84"/>
    </location>
</feature>
<proteinExistence type="predicted"/>
<dbReference type="Pfam" id="PF12796">
    <property type="entry name" value="Ank_2"/>
    <property type="match status" value="1"/>
</dbReference>
<accession>A0A0A1STJ6</accession>
<keyword evidence="1" id="KW-0040">ANK repeat</keyword>
<protein>
    <submittedName>
        <fullName evidence="2">Uncharacterized protein</fullName>
    </submittedName>
</protein>
<dbReference type="AlphaFoldDB" id="A0A0A1STJ6"/>
<dbReference type="Gene3D" id="1.25.40.20">
    <property type="entry name" value="Ankyrin repeat-containing domain"/>
    <property type="match status" value="1"/>
</dbReference>
<keyword evidence="3" id="KW-1185">Reference proteome</keyword>
<dbReference type="Proteomes" id="UP000039046">
    <property type="component" value="Unassembled WGS sequence"/>
</dbReference>
<dbReference type="HOGENOM" id="CLU_1918535_0_0_1"/>
<dbReference type="PROSITE" id="PS50297">
    <property type="entry name" value="ANK_REP_REGION"/>
    <property type="match status" value="1"/>
</dbReference>
<reference evidence="2 3" key="1">
    <citation type="journal article" date="2015" name="Genome Announc.">
        <title>Draft Genome Sequence and Gene Annotation of the Entomopathogenic Fungus Verticillium hemipterigenum.</title>
        <authorList>
            <person name="Horn F."/>
            <person name="Habel A."/>
            <person name="Scharf D.H."/>
            <person name="Dworschak J."/>
            <person name="Brakhage A.A."/>
            <person name="Guthke R."/>
            <person name="Hertweck C."/>
            <person name="Linde J."/>
        </authorList>
    </citation>
    <scope>NUCLEOTIDE SEQUENCE [LARGE SCALE GENOMIC DNA]</scope>
</reference>
<name>A0A0A1STJ6_9HYPO</name>
<evidence type="ECO:0000313" key="2">
    <source>
        <dbReference type="EMBL" id="CEJ81496.1"/>
    </source>
</evidence>
<dbReference type="PROSITE" id="PS50088">
    <property type="entry name" value="ANK_REPEAT"/>
    <property type="match status" value="1"/>
</dbReference>
<dbReference type="STRING" id="1531966.A0A0A1STJ6"/>
<dbReference type="InterPro" id="IPR036770">
    <property type="entry name" value="Ankyrin_rpt-contain_sf"/>
</dbReference>
<dbReference type="SMART" id="SM00248">
    <property type="entry name" value="ANK"/>
    <property type="match status" value="2"/>
</dbReference>
<dbReference type="InterPro" id="IPR002110">
    <property type="entry name" value="Ankyrin_rpt"/>
</dbReference>
<organism evidence="2 3">
    <name type="scientific">[Torrubiella] hemipterigena</name>
    <dbReference type="NCBI Taxonomy" id="1531966"/>
    <lineage>
        <taxon>Eukaryota</taxon>
        <taxon>Fungi</taxon>
        <taxon>Dikarya</taxon>
        <taxon>Ascomycota</taxon>
        <taxon>Pezizomycotina</taxon>
        <taxon>Sordariomycetes</taxon>
        <taxon>Hypocreomycetidae</taxon>
        <taxon>Hypocreales</taxon>
        <taxon>Clavicipitaceae</taxon>
        <taxon>Clavicipitaceae incertae sedis</taxon>
        <taxon>'Torrubiella' clade</taxon>
    </lineage>
</organism>